<keyword evidence="3" id="KW-1185">Reference proteome</keyword>
<proteinExistence type="predicted"/>
<accession>A0AAV7VYK9</accession>
<dbReference type="EMBL" id="JANPWB010000002">
    <property type="protein sequence ID" value="KAJ1205722.1"/>
    <property type="molecule type" value="Genomic_DNA"/>
</dbReference>
<evidence type="ECO:0000313" key="2">
    <source>
        <dbReference type="EMBL" id="KAJ1205722.1"/>
    </source>
</evidence>
<evidence type="ECO:0000256" key="1">
    <source>
        <dbReference type="SAM" id="MobiDB-lite"/>
    </source>
</evidence>
<evidence type="ECO:0000313" key="3">
    <source>
        <dbReference type="Proteomes" id="UP001066276"/>
    </source>
</evidence>
<comment type="caution">
    <text evidence="2">The sequence shown here is derived from an EMBL/GenBank/DDBJ whole genome shotgun (WGS) entry which is preliminary data.</text>
</comment>
<dbReference type="AlphaFoldDB" id="A0AAV7VYK9"/>
<dbReference type="Proteomes" id="UP001066276">
    <property type="component" value="Chromosome 1_2"/>
</dbReference>
<feature type="compositionally biased region" description="Basic and acidic residues" evidence="1">
    <location>
        <begin position="127"/>
        <end position="139"/>
    </location>
</feature>
<gene>
    <name evidence="2" type="ORF">NDU88_001150</name>
</gene>
<protein>
    <submittedName>
        <fullName evidence="2">Uncharacterized protein</fullName>
    </submittedName>
</protein>
<name>A0AAV7VYK9_PLEWA</name>
<feature type="region of interest" description="Disordered" evidence="1">
    <location>
        <begin position="107"/>
        <end position="194"/>
    </location>
</feature>
<reference evidence="2" key="1">
    <citation type="journal article" date="2022" name="bioRxiv">
        <title>Sequencing and chromosome-scale assembly of the giantPleurodeles waltlgenome.</title>
        <authorList>
            <person name="Brown T."/>
            <person name="Elewa A."/>
            <person name="Iarovenko S."/>
            <person name="Subramanian E."/>
            <person name="Araus A.J."/>
            <person name="Petzold A."/>
            <person name="Susuki M."/>
            <person name="Suzuki K.-i.T."/>
            <person name="Hayashi T."/>
            <person name="Toyoda A."/>
            <person name="Oliveira C."/>
            <person name="Osipova E."/>
            <person name="Leigh N.D."/>
            <person name="Simon A."/>
            <person name="Yun M.H."/>
        </authorList>
    </citation>
    <scope>NUCLEOTIDE SEQUENCE</scope>
    <source>
        <strain evidence="2">20211129_DDA</strain>
        <tissue evidence="2">Liver</tissue>
    </source>
</reference>
<organism evidence="2 3">
    <name type="scientific">Pleurodeles waltl</name>
    <name type="common">Iberian ribbed newt</name>
    <dbReference type="NCBI Taxonomy" id="8319"/>
    <lineage>
        <taxon>Eukaryota</taxon>
        <taxon>Metazoa</taxon>
        <taxon>Chordata</taxon>
        <taxon>Craniata</taxon>
        <taxon>Vertebrata</taxon>
        <taxon>Euteleostomi</taxon>
        <taxon>Amphibia</taxon>
        <taxon>Batrachia</taxon>
        <taxon>Caudata</taxon>
        <taxon>Salamandroidea</taxon>
        <taxon>Salamandridae</taxon>
        <taxon>Pleurodelinae</taxon>
        <taxon>Pleurodeles</taxon>
    </lineage>
</organism>
<sequence length="194" mass="20943">MSGWRDLTLEGTSSDSGNTIIGAASKAPGSTIAEVVCEEKQEYAKKNWDTMIEVIRTWNIRGFWQLVREGERVGTMQSLVGEEDWYKYLSSIYKGAEAWSARHLGSAEAQSTDLDRGPRVFSPRTGDLPRDPLHPRSTGERGASGPGSASRLEPPITSKLRPAPLHGIGDGGTIPGLKNTQVAPGARGRWAASP</sequence>